<feature type="transmembrane region" description="Helical" evidence="2">
    <location>
        <begin position="57"/>
        <end position="76"/>
    </location>
</feature>
<proteinExistence type="predicted"/>
<organism evidence="3 4">
    <name type="scientific">Novosphingobium organovorum</name>
    <dbReference type="NCBI Taxonomy" id="2930092"/>
    <lineage>
        <taxon>Bacteria</taxon>
        <taxon>Pseudomonadati</taxon>
        <taxon>Pseudomonadota</taxon>
        <taxon>Alphaproteobacteria</taxon>
        <taxon>Sphingomonadales</taxon>
        <taxon>Sphingomonadaceae</taxon>
        <taxon>Novosphingobium</taxon>
    </lineage>
</organism>
<keyword evidence="2" id="KW-0812">Transmembrane</keyword>
<accession>A0ABT0BHI8</accession>
<sequence length="175" mass="17843">MKRMIAAFAIMGLAIAVAIYIAMAPLASPSASGSLNALLGAFDNMVNQIEAGVGRSTGALIAIGVGLGLSLVVGLVRGGPGSSGRGQDLGLFVPVETVEYDPADTVGADPFPADDEDAAPHLDETGAPLDDTPPITRERLAAARRHADEAERRVEAQPAPESAPLAPSEPRDPAL</sequence>
<protein>
    <submittedName>
        <fullName evidence="3">Uncharacterized protein</fullName>
    </submittedName>
</protein>
<name>A0ABT0BHI8_9SPHN</name>
<feature type="region of interest" description="Disordered" evidence="1">
    <location>
        <begin position="103"/>
        <end position="175"/>
    </location>
</feature>
<evidence type="ECO:0000256" key="1">
    <source>
        <dbReference type="SAM" id="MobiDB-lite"/>
    </source>
</evidence>
<keyword evidence="4" id="KW-1185">Reference proteome</keyword>
<keyword evidence="2" id="KW-1133">Transmembrane helix</keyword>
<evidence type="ECO:0000256" key="2">
    <source>
        <dbReference type="SAM" id="Phobius"/>
    </source>
</evidence>
<reference evidence="3" key="1">
    <citation type="submission" date="2022-03" db="EMBL/GenBank/DDBJ databases">
        <title>Identification of a novel bacterium isolated from mangrove sediments.</title>
        <authorList>
            <person name="Pan X."/>
        </authorList>
    </citation>
    <scope>NUCLEOTIDE SEQUENCE</scope>
    <source>
        <strain evidence="3">B1949</strain>
    </source>
</reference>
<gene>
    <name evidence="3" type="ORF">MTR62_17655</name>
</gene>
<feature type="non-terminal residue" evidence="3">
    <location>
        <position position="175"/>
    </location>
</feature>
<dbReference type="Proteomes" id="UP001162881">
    <property type="component" value="Unassembled WGS sequence"/>
</dbReference>
<evidence type="ECO:0000313" key="4">
    <source>
        <dbReference type="Proteomes" id="UP001162881"/>
    </source>
</evidence>
<feature type="compositionally biased region" description="Basic and acidic residues" evidence="1">
    <location>
        <begin position="136"/>
        <end position="155"/>
    </location>
</feature>
<dbReference type="EMBL" id="JALHLF010000109">
    <property type="protein sequence ID" value="MCJ2184502.1"/>
    <property type="molecule type" value="Genomic_DNA"/>
</dbReference>
<feature type="compositionally biased region" description="Low complexity" evidence="1">
    <location>
        <begin position="156"/>
        <end position="168"/>
    </location>
</feature>
<comment type="caution">
    <text evidence="3">The sequence shown here is derived from an EMBL/GenBank/DDBJ whole genome shotgun (WGS) entry which is preliminary data.</text>
</comment>
<evidence type="ECO:0000313" key="3">
    <source>
        <dbReference type="EMBL" id="MCJ2184502.1"/>
    </source>
</evidence>
<keyword evidence="2" id="KW-0472">Membrane</keyword>